<feature type="compositionally biased region" description="Polar residues" evidence="9">
    <location>
        <begin position="527"/>
        <end position="538"/>
    </location>
</feature>
<feature type="region of interest" description="Disordered" evidence="9">
    <location>
        <begin position="524"/>
        <end position="549"/>
    </location>
</feature>
<feature type="transmembrane region" description="Helical" evidence="10">
    <location>
        <begin position="201"/>
        <end position="229"/>
    </location>
</feature>
<evidence type="ECO:0000256" key="1">
    <source>
        <dbReference type="ARBA" id="ARBA00004127"/>
    </source>
</evidence>
<feature type="transmembrane region" description="Helical" evidence="10">
    <location>
        <begin position="560"/>
        <end position="577"/>
    </location>
</feature>
<feature type="transmembrane region" description="Helical" evidence="10">
    <location>
        <begin position="414"/>
        <end position="438"/>
    </location>
</feature>
<evidence type="ECO:0008006" key="15">
    <source>
        <dbReference type="Google" id="ProtNLM"/>
    </source>
</evidence>
<evidence type="ECO:0000256" key="9">
    <source>
        <dbReference type="SAM" id="MobiDB-lite"/>
    </source>
</evidence>
<evidence type="ECO:0000256" key="3">
    <source>
        <dbReference type="ARBA" id="ARBA00022448"/>
    </source>
</evidence>
<organism evidence="13 14">
    <name type="scientific">Rozella allomycis (strain CSF55)</name>
    <dbReference type="NCBI Taxonomy" id="988480"/>
    <lineage>
        <taxon>Eukaryota</taxon>
        <taxon>Fungi</taxon>
        <taxon>Fungi incertae sedis</taxon>
        <taxon>Cryptomycota</taxon>
        <taxon>Cryptomycota incertae sedis</taxon>
        <taxon>Rozella</taxon>
    </lineage>
</organism>
<feature type="transmembrane region" description="Helical" evidence="10">
    <location>
        <begin position="93"/>
        <end position="114"/>
    </location>
</feature>
<evidence type="ECO:0000259" key="11">
    <source>
        <dbReference type="Pfam" id="PF01699"/>
    </source>
</evidence>
<dbReference type="InterPro" id="IPR044880">
    <property type="entry name" value="NCX_ion-bd_dom_sf"/>
</dbReference>
<feature type="transmembrane region" description="Helical" evidence="10">
    <location>
        <begin position="382"/>
        <end position="402"/>
    </location>
</feature>
<evidence type="ECO:0000313" key="13">
    <source>
        <dbReference type="EMBL" id="RKP19326.1"/>
    </source>
</evidence>
<dbReference type="InterPro" id="IPR004713">
    <property type="entry name" value="CaH_exchang"/>
</dbReference>
<protein>
    <recommendedName>
        <fullName evidence="15">Sodium/calcium exchanger membrane region domain-containing protein</fullName>
    </recommendedName>
</protein>
<feature type="transmembrane region" description="Helical" evidence="10">
    <location>
        <begin position="479"/>
        <end position="499"/>
    </location>
</feature>
<evidence type="ECO:0000256" key="8">
    <source>
        <dbReference type="ARBA" id="ARBA00023136"/>
    </source>
</evidence>
<feature type="transmembrane region" description="Helical" evidence="10">
    <location>
        <begin position="628"/>
        <end position="648"/>
    </location>
</feature>
<proteinExistence type="inferred from homology"/>
<feature type="transmembrane region" description="Helical" evidence="10">
    <location>
        <begin position="691"/>
        <end position="711"/>
    </location>
</feature>
<feature type="transmembrane region" description="Helical" evidence="10">
    <location>
        <begin position="593"/>
        <end position="616"/>
    </location>
</feature>
<feature type="domain" description="Sodium/calcium exchanger membrane region" evidence="11">
    <location>
        <begin position="316"/>
        <end position="498"/>
    </location>
</feature>
<dbReference type="Pfam" id="PF01699">
    <property type="entry name" value="Na_Ca_ex"/>
    <property type="match status" value="2"/>
</dbReference>
<comment type="similarity">
    <text evidence="2">Belongs to the Ca(2+):cation antiporter (CaCA) (TC 2.A.19) family.</text>
</comment>
<dbReference type="Proteomes" id="UP000281549">
    <property type="component" value="Unassembled WGS sequence"/>
</dbReference>
<feature type="transmembrane region" description="Helical" evidence="10">
    <location>
        <begin position="660"/>
        <end position="684"/>
    </location>
</feature>
<keyword evidence="5 10" id="KW-0812">Transmembrane</keyword>
<dbReference type="Pfam" id="PF03733">
    <property type="entry name" value="YccF"/>
    <property type="match status" value="1"/>
</dbReference>
<dbReference type="PANTHER" id="PTHR31503:SF10">
    <property type="entry name" value="VNX1 PROTEIN"/>
    <property type="match status" value="1"/>
</dbReference>
<gene>
    <name evidence="13" type="ORF">ROZALSC1DRAFT_29065</name>
</gene>
<evidence type="ECO:0000313" key="14">
    <source>
        <dbReference type="Proteomes" id="UP000281549"/>
    </source>
</evidence>
<evidence type="ECO:0000256" key="7">
    <source>
        <dbReference type="ARBA" id="ARBA00023065"/>
    </source>
</evidence>
<feature type="transmembrane region" description="Helical" evidence="10">
    <location>
        <begin position="316"/>
        <end position="334"/>
    </location>
</feature>
<feature type="domain" description="Sodium/calcium exchanger membrane region" evidence="11">
    <location>
        <begin position="558"/>
        <end position="708"/>
    </location>
</feature>
<keyword evidence="7" id="KW-0406">Ion transport</keyword>
<dbReference type="AlphaFoldDB" id="A0A4P9YID0"/>
<reference evidence="14" key="1">
    <citation type="journal article" date="2018" name="Nat. Microbiol.">
        <title>Leveraging single-cell genomics to expand the fungal tree of life.</title>
        <authorList>
            <person name="Ahrendt S.R."/>
            <person name="Quandt C.A."/>
            <person name="Ciobanu D."/>
            <person name="Clum A."/>
            <person name="Salamov A."/>
            <person name="Andreopoulos B."/>
            <person name="Cheng J.F."/>
            <person name="Woyke T."/>
            <person name="Pelin A."/>
            <person name="Henrissat B."/>
            <person name="Reynolds N.K."/>
            <person name="Benny G.L."/>
            <person name="Smith M.E."/>
            <person name="James T.Y."/>
            <person name="Grigoriev I.V."/>
        </authorList>
    </citation>
    <scope>NUCLEOTIDE SEQUENCE [LARGE SCALE GENOMIC DNA]</scope>
    <source>
        <strain evidence="14">CSF55</strain>
    </source>
</reference>
<evidence type="ECO:0000256" key="5">
    <source>
        <dbReference type="ARBA" id="ARBA00022692"/>
    </source>
</evidence>
<name>A0A4P9YID0_ROZAC</name>
<evidence type="ECO:0000259" key="12">
    <source>
        <dbReference type="Pfam" id="PF03733"/>
    </source>
</evidence>
<dbReference type="GO" id="GO:0006874">
    <property type="term" value="P:intracellular calcium ion homeostasis"/>
    <property type="evidence" value="ECO:0007669"/>
    <property type="project" value="TreeGrafter"/>
</dbReference>
<feature type="region of interest" description="Disordered" evidence="9">
    <location>
        <begin position="1"/>
        <end position="22"/>
    </location>
</feature>
<dbReference type="GO" id="GO:0005774">
    <property type="term" value="C:vacuolar membrane"/>
    <property type="evidence" value="ECO:0007669"/>
    <property type="project" value="UniProtKB-ARBA"/>
</dbReference>
<dbReference type="Gene3D" id="1.20.1420.30">
    <property type="entry name" value="NCX, central ion-binding region"/>
    <property type="match status" value="2"/>
</dbReference>
<dbReference type="InterPro" id="IPR004837">
    <property type="entry name" value="NaCa_Exmemb"/>
</dbReference>
<evidence type="ECO:0000256" key="4">
    <source>
        <dbReference type="ARBA" id="ARBA00022553"/>
    </source>
</evidence>
<sequence length="717" mass="80538">MSSTHRQFNTNEEDHKTDLESDDNYFNDVASILSKEMSVKYRQETINETHPFGIRLWKPALYKKERSIEAAAEEAVHSIPESSRESYFYPGNIAWFILFGWWMSLLYFTSGLMLKTLGHKFSKLMIQMAWYIIWPFGKYIEKQREVIIHDDFSSSPDNENEGLNQPLLRDAIDPRTSGYFHYGPSYSMRLLISRLKKRDFLIYYFFYFIVIAPMHLFASLVCWFFVISVPMAKVNGVLLNQLLRSPNSIHVKSGSSVITGEIVLCTYKAVGFRYYKYTYDGVNIILLNLMAVVIFALVDGMFIAPSIGHTGIGNPLIVFCLCIVSTIPLAYFIGMSVSSISAQSSLGMAAVINATFGSIVEIILYCLAITQGKAKLVEGAITGSFLGALLLLPGLSMITGGIKKKEQKFNSKSAVVTSTLLYMAIIGAFTPTVFYSIFNKPKYNITCDSCNNSVCLSCVYEKANSLLEDKFFLESIRPLTYICSIILVLVYLVGLWFTLRTHVTQIYERRSSVISARDSTFRFPGNLNENNHSSQNVSPEPDHQGSGHDAPAWSKIKSTIVLLVSTVLFSLLAELLVDSVDSVLKGGVLSERFIGLTLFALVPNVTEFINALAFALNNNISLSLEIGSAYTLQVALLQVPALVAFSAFYNRHELIDLGHFFTLLFPLWDVLAVLMSIFMLTYVYNEGRTNYFKGTVLSFAYVVLVVSFAFVPKDYFK</sequence>
<keyword evidence="8 10" id="KW-0472">Membrane</keyword>
<comment type="subcellular location">
    <subcellularLocation>
        <location evidence="1">Endomembrane system</location>
        <topology evidence="1">Multi-pass membrane protein</topology>
    </subcellularLocation>
</comment>
<evidence type="ECO:0000256" key="6">
    <source>
        <dbReference type="ARBA" id="ARBA00022989"/>
    </source>
</evidence>
<keyword evidence="6 10" id="KW-1133">Transmembrane helix</keyword>
<evidence type="ECO:0000256" key="10">
    <source>
        <dbReference type="SAM" id="Phobius"/>
    </source>
</evidence>
<keyword evidence="3" id="KW-0813">Transport</keyword>
<feature type="domain" description="Inner membrane component" evidence="12">
    <location>
        <begin position="91"/>
        <end position="138"/>
    </location>
</feature>
<dbReference type="FunFam" id="1.20.1420.30:FF:000014">
    <property type="entry name" value="Cation/H+ exchanger protein 2"/>
    <property type="match status" value="1"/>
</dbReference>
<dbReference type="EMBL" id="ML005245">
    <property type="protein sequence ID" value="RKP19326.1"/>
    <property type="molecule type" value="Genomic_DNA"/>
</dbReference>
<dbReference type="InterPro" id="IPR005185">
    <property type="entry name" value="YccF"/>
</dbReference>
<feature type="transmembrane region" description="Helical" evidence="10">
    <location>
        <begin position="346"/>
        <end position="370"/>
    </location>
</feature>
<keyword evidence="4" id="KW-0597">Phosphoprotein</keyword>
<dbReference type="GO" id="GO:0015369">
    <property type="term" value="F:calcium:proton antiporter activity"/>
    <property type="evidence" value="ECO:0007669"/>
    <property type="project" value="TreeGrafter"/>
</dbReference>
<evidence type="ECO:0000256" key="2">
    <source>
        <dbReference type="ARBA" id="ARBA00008170"/>
    </source>
</evidence>
<dbReference type="GO" id="GO:0012505">
    <property type="term" value="C:endomembrane system"/>
    <property type="evidence" value="ECO:0007669"/>
    <property type="project" value="UniProtKB-SubCell"/>
</dbReference>
<feature type="compositionally biased region" description="Polar residues" evidence="9">
    <location>
        <begin position="1"/>
        <end position="10"/>
    </location>
</feature>
<dbReference type="PANTHER" id="PTHR31503">
    <property type="entry name" value="VACUOLAR CALCIUM ION TRANSPORTER"/>
    <property type="match status" value="1"/>
</dbReference>
<accession>A0A4P9YID0</accession>
<feature type="transmembrane region" description="Helical" evidence="10">
    <location>
        <begin position="282"/>
        <end position="304"/>
    </location>
</feature>